<reference evidence="4 6" key="2">
    <citation type="submission" date="2016-10" db="EMBL/GenBank/DDBJ databases">
        <authorList>
            <person name="Varghese N."/>
            <person name="Submissions S."/>
        </authorList>
    </citation>
    <scope>NUCLEOTIDE SEQUENCE [LARGE SCALE GENOMIC DNA]</scope>
    <source>
        <strain evidence="4 6">TC-13</strain>
    </source>
</reference>
<protein>
    <submittedName>
        <fullName evidence="2">YpzG family protein</fullName>
    </submittedName>
    <submittedName>
        <fullName evidence="4">YpzG-like protein</fullName>
    </submittedName>
</protein>
<evidence type="ECO:0000256" key="1">
    <source>
        <dbReference type="SAM" id="MobiDB-lite"/>
    </source>
</evidence>
<dbReference type="Proteomes" id="UP000234956">
    <property type="component" value="Unassembled WGS sequence"/>
</dbReference>
<evidence type="ECO:0000313" key="7">
    <source>
        <dbReference type="Proteomes" id="UP000234956"/>
    </source>
</evidence>
<evidence type="ECO:0000313" key="5">
    <source>
        <dbReference type="Proteomes" id="UP000094784"/>
    </source>
</evidence>
<evidence type="ECO:0000313" key="3">
    <source>
        <dbReference type="EMBL" id="PKU51786.1"/>
    </source>
</evidence>
<dbReference type="Pfam" id="PF14139">
    <property type="entry name" value="YpzG"/>
    <property type="match status" value="1"/>
</dbReference>
<dbReference type="GeneID" id="74905885"/>
<evidence type="ECO:0000313" key="2">
    <source>
        <dbReference type="EMBL" id="ODV56852.1"/>
    </source>
</evidence>
<dbReference type="Proteomes" id="UP000094784">
    <property type="component" value="Unassembled WGS sequence"/>
</dbReference>
<gene>
    <name evidence="2" type="ORF">BG258_13575</name>
    <name evidence="3" type="ORF">CRI88_13985</name>
    <name evidence="4" type="ORF">SAMN02787113_02738</name>
</gene>
<dbReference type="Proteomes" id="UP000199410">
    <property type="component" value="Unassembled WGS sequence"/>
</dbReference>
<dbReference type="EMBL" id="PDFK01000003">
    <property type="protein sequence ID" value="PKU51786.1"/>
    <property type="molecule type" value="Genomic_DNA"/>
</dbReference>
<dbReference type="OrthoDB" id="2454841at2"/>
<comment type="caution">
    <text evidence="2">The sequence shown here is derived from an EMBL/GenBank/DDBJ whole genome shotgun (WGS) entry which is preliminary data.</text>
</comment>
<proteinExistence type="predicted"/>
<reference evidence="3 7" key="3">
    <citation type="submission" date="2017-10" db="EMBL/GenBank/DDBJ databases">
        <title>Draft genome of Lysinibacillus fusiformis strain Juneja, a laboratory-derived pathogen of Drosophila melanogaster.</title>
        <authorList>
            <person name="Smith B.R."/>
            <person name="Unckless R.L."/>
        </authorList>
    </citation>
    <scope>NUCLEOTIDE SEQUENCE [LARGE SCALE GENOMIC DNA]</scope>
    <source>
        <strain evidence="3 7">Juneja</strain>
    </source>
</reference>
<accession>A0A1H8JRL6</accession>
<sequence length="50" mass="6037">MSRFEQLDPKSQKIHRNWSRIKRSKSQVNGETEITLHNRLLRSEAKARQF</sequence>
<evidence type="ECO:0000313" key="6">
    <source>
        <dbReference type="Proteomes" id="UP000199410"/>
    </source>
</evidence>
<dbReference type="AlphaFoldDB" id="A0A1E4R8Q4"/>
<dbReference type="EMBL" id="FOEL01000009">
    <property type="protein sequence ID" value="SEQ96901.1"/>
    <property type="molecule type" value="Genomic_DNA"/>
</dbReference>
<organism evidence="2 5">
    <name type="scientific">Lysinibacillus fusiformis</name>
    <dbReference type="NCBI Taxonomy" id="28031"/>
    <lineage>
        <taxon>Bacteria</taxon>
        <taxon>Bacillati</taxon>
        <taxon>Bacillota</taxon>
        <taxon>Bacilli</taxon>
        <taxon>Bacillales</taxon>
        <taxon>Bacillaceae</taxon>
        <taxon>Lysinibacillus</taxon>
    </lineage>
</organism>
<feature type="compositionally biased region" description="Basic and acidic residues" evidence="1">
    <location>
        <begin position="1"/>
        <end position="11"/>
    </location>
</feature>
<dbReference type="RefSeq" id="WP_004231380.1">
    <property type="nucleotide sequence ID" value="NZ_BJOM01000007.1"/>
</dbReference>
<evidence type="ECO:0000313" key="4">
    <source>
        <dbReference type="EMBL" id="SEQ96901.1"/>
    </source>
</evidence>
<feature type="compositionally biased region" description="Basic residues" evidence="1">
    <location>
        <begin position="12"/>
        <end position="25"/>
    </location>
</feature>
<reference evidence="2 5" key="1">
    <citation type="submission" date="2016-09" db="EMBL/GenBank/DDBJ databases">
        <title>Draft genome sequence of the soil isolate, Lysinibacillus fusiformis M5, a potential hypoxanthine producer.</title>
        <authorList>
            <person name="Gallegos-Monterrosa R."/>
            <person name="Maroti G."/>
            <person name="Balint B."/>
            <person name="Kovacs A.T."/>
        </authorList>
    </citation>
    <scope>NUCLEOTIDE SEQUENCE [LARGE SCALE GENOMIC DNA]</scope>
    <source>
        <strain evidence="2 5">M5</strain>
    </source>
</reference>
<dbReference type="EMBL" id="MECQ01000001">
    <property type="protein sequence ID" value="ODV56852.1"/>
    <property type="molecule type" value="Genomic_DNA"/>
</dbReference>
<dbReference type="InterPro" id="IPR025413">
    <property type="entry name" value="YpzG-like"/>
</dbReference>
<accession>A0A1E4R8Q4</accession>
<feature type="region of interest" description="Disordered" evidence="1">
    <location>
        <begin position="1"/>
        <end position="28"/>
    </location>
</feature>
<name>A0A1E4R8Q4_9BACI</name>